<comment type="caution">
    <text evidence="1">The sequence shown here is derived from an EMBL/GenBank/DDBJ whole genome shotgun (WGS) entry which is preliminary data.</text>
</comment>
<protein>
    <submittedName>
        <fullName evidence="1">Uncharacterized protein</fullName>
    </submittedName>
</protein>
<dbReference type="AlphaFoldDB" id="A0AAV4Y9N3"/>
<reference evidence="1 2" key="1">
    <citation type="submission" date="2021-06" db="EMBL/GenBank/DDBJ databases">
        <title>Caerostris extrusa draft genome.</title>
        <authorList>
            <person name="Kono N."/>
            <person name="Arakawa K."/>
        </authorList>
    </citation>
    <scope>NUCLEOTIDE SEQUENCE [LARGE SCALE GENOMIC DNA]</scope>
</reference>
<gene>
    <name evidence="1" type="ORF">CEXT_28861</name>
</gene>
<evidence type="ECO:0000313" key="2">
    <source>
        <dbReference type="Proteomes" id="UP001054945"/>
    </source>
</evidence>
<sequence length="94" mass="10292">MVKTSQTGRGKYPLGAFIAPSICNGNNPRAFICRIGGRETISLCAEGGGKDQKCDPLYLLCNVICEWVLYVRGRSAFDLWGLKKFGSLCGLCHF</sequence>
<dbReference type="Proteomes" id="UP001054945">
    <property type="component" value="Unassembled WGS sequence"/>
</dbReference>
<dbReference type="EMBL" id="BPLR01018876">
    <property type="protein sequence ID" value="GIZ02905.1"/>
    <property type="molecule type" value="Genomic_DNA"/>
</dbReference>
<proteinExistence type="predicted"/>
<name>A0AAV4Y9N3_CAEEX</name>
<organism evidence="1 2">
    <name type="scientific">Caerostris extrusa</name>
    <name type="common">Bark spider</name>
    <name type="synonym">Caerostris bankana</name>
    <dbReference type="NCBI Taxonomy" id="172846"/>
    <lineage>
        <taxon>Eukaryota</taxon>
        <taxon>Metazoa</taxon>
        <taxon>Ecdysozoa</taxon>
        <taxon>Arthropoda</taxon>
        <taxon>Chelicerata</taxon>
        <taxon>Arachnida</taxon>
        <taxon>Araneae</taxon>
        <taxon>Araneomorphae</taxon>
        <taxon>Entelegynae</taxon>
        <taxon>Araneoidea</taxon>
        <taxon>Araneidae</taxon>
        <taxon>Caerostris</taxon>
    </lineage>
</organism>
<keyword evidence="2" id="KW-1185">Reference proteome</keyword>
<evidence type="ECO:0000313" key="1">
    <source>
        <dbReference type="EMBL" id="GIZ02905.1"/>
    </source>
</evidence>
<accession>A0AAV4Y9N3</accession>